<feature type="compositionally biased region" description="Polar residues" evidence="9">
    <location>
        <begin position="1"/>
        <end position="17"/>
    </location>
</feature>
<evidence type="ECO:0000256" key="6">
    <source>
        <dbReference type="ARBA" id="ARBA00023242"/>
    </source>
</evidence>
<evidence type="ECO:0000256" key="3">
    <source>
        <dbReference type="ARBA" id="ARBA00022737"/>
    </source>
</evidence>
<proteinExistence type="inferred from homology"/>
<comment type="function">
    <text evidence="8">Necessary for the splicing of pre-mRNA.</text>
</comment>
<dbReference type="InterPro" id="IPR012677">
    <property type="entry name" value="Nucleotide-bd_a/b_plait_sf"/>
</dbReference>
<dbReference type="NCBIfam" id="TIGR01642">
    <property type="entry name" value="U2AF_lg"/>
    <property type="match status" value="1"/>
</dbReference>
<dbReference type="InterPro" id="IPR006529">
    <property type="entry name" value="U2AF_lg"/>
</dbReference>
<evidence type="ECO:0000256" key="4">
    <source>
        <dbReference type="ARBA" id="ARBA00022884"/>
    </source>
</evidence>
<dbReference type="Gene3D" id="3.30.70.330">
    <property type="match status" value="3"/>
</dbReference>
<name>A0A4S2MPL6_9PEZI</name>
<dbReference type="EMBL" id="ML220134">
    <property type="protein sequence ID" value="TGZ79132.1"/>
    <property type="molecule type" value="Genomic_DNA"/>
</dbReference>
<dbReference type="InterPro" id="IPR035979">
    <property type="entry name" value="RBD_domain_sf"/>
</dbReference>
<dbReference type="AlphaFoldDB" id="A0A4S2MPL6"/>
<keyword evidence="6 8" id="KW-0539">Nucleus</keyword>
<feature type="compositionally biased region" description="Basic and acidic residues" evidence="9">
    <location>
        <begin position="23"/>
        <end position="44"/>
    </location>
</feature>
<dbReference type="Pfam" id="PF00076">
    <property type="entry name" value="RRM_1"/>
    <property type="match status" value="2"/>
</dbReference>
<comment type="subcellular location">
    <subcellularLocation>
        <location evidence="1 8">Nucleus</location>
    </subcellularLocation>
</comment>
<dbReference type="FunFam" id="3.30.70.330:FF:000097">
    <property type="entry name" value="U2 snRNP auxiliary factor large subunit"/>
    <property type="match status" value="1"/>
</dbReference>
<reference evidence="11 12" key="1">
    <citation type="submission" date="2019-04" db="EMBL/GenBank/DDBJ databases">
        <title>Comparative genomics and transcriptomics to analyze fruiting body development in filamentous ascomycetes.</title>
        <authorList>
            <consortium name="DOE Joint Genome Institute"/>
            <person name="Lutkenhaus R."/>
            <person name="Traeger S."/>
            <person name="Breuer J."/>
            <person name="Kuo A."/>
            <person name="Lipzen A."/>
            <person name="Pangilinan J."/>
            <person name="Dilworth D."/>
            <person name="Sandor L."/>
            <person name="Poggeler S."/>
            <person name="Barry K."/>
            <person name="Grigoriev I.V."/>
            <person name="Nowrousian M."/>
        </authorList>
    </citation>
    <scope>NUCLEOTIDE SEQUENCE [LARGE SCALE GENOMIC DNA]</scope>
    <source>
        <strain evidence="11 12">CBS 389.68</strain>
    </source>
</reference>
<comment type="similarity">
    <text evidence="8">Belongs to the splicing factor SR family.</text>
</comment>
<evidence type="ECO:0000256" key="7">
    <source>
        <dbReference type="PROSITE-ProRule" id="PRU00176"/>
    </source>
</evidence>
<dbReference type="FunCoup" id="A0A4S2MPL6">
    <property type="interactions" value="133"/>
</dbReference>
<sequence length="549" mass="61026">MNGGSYSSRSGDTWLTGSSHHQSSSDRRDRDRSDRPRDPRERDSRRRSRSPHHRSRRDDYYGGGGDSAAAAEGGTRDRYREREERYGGGRDREYGRDRERRRGDRHDRSSRYEDRRGGGGGGGGRRNQDPDAEAFAANRRRSNSPPPKKREPTPDLTDIVPITERKRRMTMWDIKPQGYENVTAEQAKLSGMFPLPGAPRQAPMDPTRLHAFMSQPGSVAQNSALKPTNSRQAKRLLVSNLPVNASEESMLQFFNELLAPLNVTVGSPDPITAVQMNASRDLAMMEFKNTSDTTLCLAFSGIEYQGNQLEIRRPKDYIVPLNPDDAPHEPGQISSTVPDGPNKILITRIPEYLQDEQVIELLQSFGALKAFVLVKDAADETSKGIAFCEYVESSTTDIAVEGMNGMEFVDSTLKVQRASVGMKQAAGVEMGVNAMAMMAGTTSTDLEATRVLQLLNMVTPEELMDNEEYEEICEDIREECSKYGKLVDMKIPRPGGGSKQVVGVGKIFVRFEDVEAANAALKALAGRKFADRTVVCTYFSEENYEVGAF</sequence>
<dbReference type="PROSITE" id="PS50102">
    <property type="entry name" value="RRM"/>
    <property type="match status" value="3"/>
</dbReference>
<protein>
    <recommendedName>
        <fullName evidence="8">Splicing factor U2AF subunit</fullName>
    </recommendedName>
    <alternativeName>
        <fullName evidence="8">U2 snRNP auxiliary factor large subunit</fullName>
    </alternativeName>
</protein>
<keyword evidence="3" id="KW-0677">Repeat</keyword>
<keyword evidence="4 7" id="KW-0694">RNA-binding</keyword>
<feature type="compositionally biased region" description="Basic and acidic residues" evidence="9">
    <location>
        <begin position="74"/>
        <end position="117"/>
    </location>
</feature>
<accession>A0A4S2MPL6</accession>
<evidence type="ECO:0000259" key="10">
    <source>
        <dbReference type="PROSITE" id="PS50102"/>
    </source>
</evidence>
<organism evidence="11 12">
    <name type="scientific">Ascodesmis nigricans</name>
    <dbReference type="NCBI Taxonomy" id="341454"/>
    <lineage>
        <taxon>Eukaryota</taxon>
        <taxon>Fungi</taxon>
        <taxon>Dikarya</taxon>
        <taxon>Ascomycota</taxon>
        <taxon>Pezizomycotina</taxon>
        <taxon>Pezizomycetes</taxon>
        <taxon>Pezizales</taxon>
        <taxon>Ascodesmidaceae</taxon>
        <taxon>Ascodesmis</taxon>
    </lineage>
</organism>
<dbReference type="GO" id="GO:0003723">
    <property type="term" value="F:RNA binding"/>
    <property type="evidence" value="ECO:0007669"/>
    <property type="project" value="UniProtKB-UniRule"/>
</dbReference>
<dbReference type="SUPFAM" id="SSF54928">
    <property type="entry name" value="RNA-binding domain, RBD"/>
    <property type="match status" value="2"/>
</dbReference>
<dbReference type="InterPro" id="IPR003954">
    <property type="entry name" value="RRM_euk-type"/>
</dbReference>
<feature type="domain" description="RRM" evidence="10">
    <location>
        <begin position="342"/>
        <end position="420"/>
    </location>
</feature>
<dbReference type="SMART" id="SM00360">
    <property type="entry name" value="RRM"/>
    <property type="match status" value="3"/>
</dbReference>
<evidence type="ECO:0000256" key="8">
    <source>
        <dbReference type="RuleBase" id="RU364135"/>
    </source>
</evidence>
<evidence type="ECO:0000313" key="11">
    <source>
        <dbReference type="EMBL" id="TGZ79132.1"/>
    </source>
</evidence>
<dbReference type="GO" id="GO:0006397">
    <property type="term" value="P:mRNA processing"/>
    <property type="evidence" value="ECO:0007669"/>
    <property type="project" value="UniProtKB-KW"/>
</dbReference>
<dbReference type="InParanoid" id="A0A4S2MPL6"/>
<gene>
    <name evidence="11" type="ORF">EX30DRAFT_382725</name>
</gene>
<dbReference type="Proteomes" id="UP000298138">
    <property type="component" value="Unassembled WGS sequence"/>
</dbReference>
<evidence type="ECO:0000256" key="9">
    <source>
        <dbReference type="SAM" id="MobiDB-lite"/>
    </source>
</evidence>
<keyword evidence="2 8" id="KW-0507">mRNA processing</keyword>
<feature type="domain" description="RRM" evidence="10">
    <location>
        <begin position="234"/>
        <end position="316"/>
    </location>
</feature>
<dbReference type="GO" id="GO:0005634">
    <property type="term" value="C:nucleus"/>
    <property type="evidence" value="ECO:0007669"/>
    <property type="project" value="UniProtKB-SubCell"/>
</dbReference>
<dbReference type="InterPro" id="IPR000504">
    <property type="entry name" value="RRM_dom"/>
</dbReference>
<dbReference type="PANTHER" id="PTHR23139">
    <property type="entry name" value="RNA-BINDING PROTEIN"/>
    <property type="match status" value="1"/>
</dbReference>
<evidence type="ECO:0000313" key="12">
    <source>
        <dbReference type="Proteomes" id="UP000298138"/>
    </source>
</evidence>
<evidence type="ECO:0000256" key="5">
    <source>
        <dbReference type="ARBA" id="ARBA00023187"/>
    </source>
</evidence>
<keyword evidence="12" id="KW-1185">Reference proteome</keyword>
<feature type="region of interest" description="Disordered" evidence="9">
    <location>
        <begin position="1"/>
        <end position="157"/>
    </location>
</feature>
<evidence type="ECO:0000256" key="1">
    <source>
        <dbReference type="ARBA" id="ARBA00004123"/>
    </source>
</evidence>
<feature type="domain" description="RRM" evidence="10">
    <location>
        <begin position="450"/>
        <end position="541"/>
    </location>
</feature>
<dbReference type="GO" id="GO:0008380">
    <property type="term" value="P:RNA splicing"/>
    <property type="evidence" value="ECO:0007669"/>
    <property type="project" value="UniProtKB-KW"/>
</dbReference>
<dbReference type="CDD" id="cd12232">
    <property type="entry name" value="RRM3_U2AF65"/>
    <property type="match status" value="1"/>
</dbReference>
<dbReference type="SMART" id="SM00361">
    <property type="entry name" value="RRM_1"/>
    <property type="match status" value="1"/>
</dbReference>
<feature type="compositionally biased region" description="Basic residues" evidence="9">
    <location>
        <begin position="45"/>
        <end position="55"/>
    </location>
</feature>
<dbReference type="STRING" id="341454.A0A4S2MPL6"/>
<evidence type="ECO:0000256" key="2">
    <source>
        <dbReference type="ARBA" id="ARBA00022664"/>
    </source>
</evidence>
<dbReference type="OrthoDB" id="10266058at2759"/>
<keyword evidence="5 8" id="KW-0508">mRNA splicing</keyword>
<dbReference type="CDD" id="cd12231">
    <property type="entry name" value="RRM2_U2AF65"/>
    <property type="match status" value="1"/>
</dbReference>